<feature type="region of interest" description="Disordered" evidence="6">
    <location>
        <begin position="513"/>
        <end position="534"/>
    </location>
</feature>
<keyword evidence="4" id="KW-0804">Transcription</keyword>
<dbReference type="InterPro" id="IPR051677">
    <property type="entry name" value="AfsR-DnrI-RedD_regulator"/>
</dbReference>
<dbReference type="PANTHER" id="PTHR35807:SF1">
    <property type="entry name" value="TRANSCRIPTIONAL REGULATOR REDD"/>
    <property type="match status" value="1"/>
</dbReference>
<comment type="similarity">
    <text evidence="1">Belongs to the AfsR/DnrI/RedD regulatory family.</text>
</comment>
<organism evidence="8 9">
    <name type="scientific">Promicromonospora kroppenstedtii</name>
    <dbReference type="NCBI Taxonomy" id="440482"/>
    <lineage>
        <taxon>Bacteria</taxon>
        <taxon>Bacillati</taxon>
        <taxon>Actinomycetota</taxon>
        <taxon>Actinomycetes</taxon>
        <taxon>Micrococcales</taxon>
        <taxon>Promicromonosporaceae</taxon>
        <taxon>Promicromonospora</taxon>
    </lineage>
</organism>
<dbReference type="PANTHER" id="PTHR35807">
    <property type="entry name" value="TRANSCRIPTIONAL REGULATOR REDD-RELATED"/>
    <property type="match status" value="1"/>
</dbReference>
<dbReference type="RefSeq" id="WP_397405994.1">
    <property type="nucleotide sequence ID" value="NZ_JBIRYI010000011.1"/>
</dbReference>
<dbReference type="Pfam" id="PF00486">
    <property type="entry name" value="Trans_reg_C"/>
    <property type="match status" value="1"/>
</dbReference>
<protein>
    <submittedName>
        <fullName evidence="8">BTAD domain-containing putative transcriptional regulator</fullName>
    </submittedName>
</protein>
<name>A0ABW7XN31_9MICO</name>
<evidence type="ECO:0000256" key="4">
    <source>
        <dbReference type="ARBA" id="ARBA00023163"/>
    </source>
</evidence>
<dbReference type="PROSITE" id="PS51755">
    <property type="entry name" value="OMPR_PHOB"/>
    <property type="match status" value="1"/>
</dbReference>
<evidence type="ECO:0000313" key="9">
    <source>
        <dbReference type="Proteomes" id="UP001611580"/>
    </source>
</evidence>
<keyword evidence="9" id="KW-1185">Reference proteome</keyword>
<dbReference type="SUPFAM" id="SSF48452">
    <property type="entry name" value="TPR-like"/>
    <property type="match status" value="1"/>
</dbReference>
<evidence type="ECO:0000256" key="5">
    <source>
        <dbReference type="PROSITE-ProRule" id="PRU01091"/>
    </source>
</evidence>
<evidence type="ECO:0000256" key="3">
    <source>
        <dbReference type="ARBA" id="ARBA00023125"/>
    </source>
</evidence>
<evidence type="ECO:0000259" key="7">
    <source>
        <dbReference type="PROSITE" id="PS51755"/>
    </source>
</evidence>
<dbReference type="InterPro" id="IPR011990">
    <property type="entry name" value="TPR-like_helical_dom_sf"/>
</dbReference>
<evidence type="ECO:0000256" key="2">
    <source>
        <dbReference type="ARBA" id="ARBA00023015"/>
    </source>
</evidence>
<dbReference type="InterPro" id="IPR001867">
    <property type="entry name" value="OmpR/PhoB-type_DNA-bd"/>
</dbReference>
<dbReference type="SUPFAM" id="SSF46894">
    <property type="entry name" value="C-terminal effector domain of the bipartite response regulators"/>
    <property type="match status" value="1"/>
</dbReference>
<feature type="DNA-binding region" description="OmpR/PhoB-type" evidence="5">
    <location>
        <begin position="7"/>
        <end position="110"/>
    </location>
</feature>
<dbReference type="InterPro" id="IPR016032">
    <property type="entry name" value="Sig_transdc_resp-reg_C-effctor"/>
</dbReference>
<accession>A0ABW7XN31</accession>
<reference evidence="8 9" key="1">
    <citation type="submission" date="2024-10" db="EMBL/GenBank/DDBJ databases">
        <title>The Natural Products Discovery Center: Release of the First 8490 Sequenced Strains for Exploring Actinobacteria Biosynthetic Diversity.</title>
        <authorList>
            <person name="Kalkreuter E."/>
            <person name="Kautsar S.A."/>
            <person name="Yang D."/>
            <person name="Bader C.D."/>
            <person name="Teijaro C.N."/>
            <person name="Fluegel L."/>
            <person name="Davis C.M."/>
            <person name="Simpson J.R."/>
            <person name="Lauterbach L."/>
            <person name="Steele A.D."/>
            <person name="Gui C."/>
            <person name="Meng S."/>
            <person name="Li G."/>
            <person name="Viehrig K."/>
            <person name="Ye F."/>
            <person name="Su P."/>
            <person name="Kiefer A.F."/>
            <person name="Nichols A."/>
            <person name="Cepeda A.J."/>
            <person name="Yan W."/>
            <person name="Fan B."/>
            <person name="Jiang Y."/>
            <person name="Adhikari A."/>
            <person name="Zheng C.-J."/>
            <person name="Schuster L."/>
            <person name="Cowan T.M."/>
            <person name="Smanski M.J."/>
            <person name="Chevrette M.G."/>
            <person name="De Carvalho L.P.S."/>
            <person name="Shen B."/>
        </authorList>
    </citation>
    <scope>NUCLEOTIDE SEQUENCE [LARGE SCALE GENOMIC DNA]</scope>
    <source>
        <strain evidence="8 9">NPDC019481</strain>
    </source>
</reference>
<dbReference type="Gene3D" id="1.10.10.10">
    <property type="entry name" value="Winged helix-like DNA-binding domain superfamily/Winged helix DNA-binding domain"/>
    <property type="match status" value="1"/>
</dbReference>
<dbReference type="SMART" id="SM01043">
    <property type="entry name" value="BTAD"/>
    <property type="match status" value="1"/>
</dbReference>
<proteinExistence type="inferred from homology"/>
<dbReference type="InterPro" id="IPR036388">
    <property type="entry name" value="WH-like_DNA-bd_sf"/>
</dbReference>
<dbReference type="CDD" id="cd15831">
    <property type="entry name" value="BTAD"/>
    <property type="match status" value="1"/>
</dbReference>
<feature type="region of interest" description="Disordered" evidence="6">
    <location>
        <begin position="581"/>
        <end position="617"/>
    </location>
</feature>
<evidence type="ECO:0000256" key="1">
    <source>
        <dbReference type="ARBA" id="ARBA00005820"/>
    </source>
</evidence>
<gene>
    <name evidence="8" type="ORF">ACH47X_18530</name>
</gene>
<feature type="domain" description="OmpR/PhoB-type" evidence="7">
    <location>
        <begin position="7"/>
        <end position="110"/>
    </location>
</feature>
<feature type="compositionally biased region" description="Low complexity" evidence="6">
    <location>
        <begin position="581"/>
        <end position="598"/>
    </location>
</feature>
<dbReference type="Proteomes" id="UP001611580">
    <property type="component" value="Unassembled WGS sequence"/>
</dbReference>
<sequence>MSDRPGAHAATSTQVRVGVLGPVTAWVDDVEAALGGPRQRAVLARLVAARGRVVTADRLVEDLWDEPTQGALVALRTFVAALRRAIEPGRAARTPARVLVTDGPGYALRQADVDAWAFEAAVSGARDLAPAAARTALDRALGTWRGTAYAGLEQPWAVAERGRLSELRWVAVERVAEARTNLGEAADVVPGLDAHVTEHPWREEGWRLLALALYRSGRQADALAVLRRARAMLAGELGVDPGPRLAGLEAQVLRHDPGTGGAPGSDDVWRDTTSAYERVVAVGARTRLESTTTLLRTLAMTGGEGLAAARAQRVAAVGAAEQLGDPDLTARVIGAFDVPGAWTRSDDPALAAQVVAAAERTLAALPDDAPDAVRAKLLATVAVESRGLGGARGPQAAHEAEALGRRSGDPAVLAFALAGRYLTRFEHPGLARERDAIGAELVSLAARHGLATFEILGHLVRVQALSALGRWSEAQRHADSAGALGLRHERPLVGVFTAWFGALRAAASGMPAGDEPAIGAAGSESTADDDAVSAADAERGYRAAAATLDGAGMPGLTEGLLPLAILALRVWRGLPADGGTAATDAGAAPDTGPAAPADVDPSFPGEEAGAAPTLEDADWGPYEPWAHPHLLLARAAGDGRASAAAVTAAAKAVRRIPDPPPGLLAEVLWILAGRAAVAVGDRRMAERARAALAPAADEIAAGSGFLTAGPVQEHLSALETFLAG</sequence>
<keyword evidence="3 5" id="KW-0238">DNA-binding</keyword>
<keyword evidence="2" id="KW-0805">Transcription regulation</keyword>
<evidence type="ECO:0000313" key="8">
    <source>
        <dbReference type="EMBL" id="MFI2488912.1"/>
    </source>
</evidence>
<dbReference type="Gene3D" id="1.25.40.10">
    <property type="entry name" value="Tetratricopeptide repeat domain"/>
    <property type="match status" value="1"/>
</dbReference>
<evidence type="ECO:0000256" key="6">
    <source>
        <dbReference type="SAM" id="MobiDB-lite"/>
    </source>
</evidence>
<dbReference type="EMBL" id="JBIRYI010000011">
    <property type="protein sequence ID" value="MFI2488912.1"/>
    <property type="molecule type" value="Genomic_DNA"/>
</dbReference>
<dbReference type="InterPro" id="IPR005158">
    <property type="entry name" value="BTAD"/>
</dbReference>
<comment type="caution">
    <text evidence="8">The sequence shown here is derived from an EMBL/GenBank/DDBJ whole genome shotgun (WGS) entry which is preliminary data.</text>
</comment>
<dbReference type="Pfam" id="PF03704">
    <property type="entry name" value="BTAD"/>
    <property type="match status" value="1"/>
</dbReference>
<dbReference type="SMART" id="SM00862">
    <property type="entry name" value="Trans_reg_C"/>
    <property type="match status" value="1"/>
</dbReference>